<evidence type="ECO:0000313" key="2">
    <source>
        <dbReference type="Proteomes" id="UP001321580"/>
    </source>
</evidence>
<reference evidence="1 2" key="1">
    <citation type="submission" date="2023-05" db="EMBL/GenBank/DDBJ databases">
        <title>Lysobacter sp. strain LF1 Genome sequencing and assembly.</title>
        <authorList>
            <person name="Jung Y."/>
        </authorList>
    </citation>
    <scope>NUCLEOTIDE SEQUENCE [LARGE SCALE GENOMIC DNA]</scope>
    <source>
        <strain evidence="1 2">LF1</strain>
    </source>
</reference>
<comment type="caution">
    <text evidence="1">The sequence shown here is derived from an EMBL/GenBank/DDBJ whole genome shotgun (WGS) entry which is preliminary data.</text>
</comment>
<evidence type="ECO:0000313" key="1">
    <source>
        <dbReference type="EMBL" id="MDI9238107.1"/>
    </source>
</evidence>
<keyword evidence="2" id="KW-1185">Reference proteome</keyword>
<sequence>MGGYSGTPLAKKLGLREGMTVWAHDAPAHYADLLGPLSPGVRFVSRPAAGVALAHLFCRERAALEIALATCRDVLAADVMVWVSWPKKASKVPTDITEDVIRAVALPLGFVDVKVCAVDEVWSGLKLVVRKALR</sequence>
<accession>A0ABT6XD95</accession>
<dbReference type="Proteomes" id="UP001321580">
    <property type="component" value="Unassembled WGS sequence"/>
</dbReference>
<name>A0ABT6XD95_9GAMM</name>
<dbReference type="RefSeq" id="WP_283211591.1">
    <property type="nucleotide sequence ID" value="NZ_JASGBI010000001.1"/>
</dbReference>
<protein>
    <submittedName>
        <fullName evidence="1">DUF3052 domain-containing protein</fullName>
    </submittedName>
</protein>
<organism evidence="1 2">
    <name type="scientific">Lysobacter stagni</name>
    <dbReference type="NCBI Taxonomy" id="3045172"/>
    <lineage>
        <taxon>Bacteria</taxon>
        <taxon>Pseudomonadati</taxon>
        <taxon>Pseudomonadota</taxon>
        <taxon>Gammaproteobacteria</taxon>
        <taxon>Lysobacterales</taxon>
        <taxon>Lysobacteraceae</taxon>
        <taxon>Lysobacter</taxon>
    </lineage>
</organism>
<proteinExistence type="predicted"/>
<dbReference type="EMBL" id="JASGBI010000001">
    <property type="protein sequence ID" value="MDI9238107.1"/>
    <property type="molecule type" value="Genomic_DNA"/>
</dbReference>
<gene>
    <name evidence="1" type="ORF">QLQ15_04190</name>
</gene>